<proteinExistence type="predicted"/>
<organism evidence="4 5">
    <name type="scientific">Oryza rufipogon</name>
    <name type="common">Brownbeard rice</name>
    <name type="synonym">Asian wild rice</name>
    <dbReference type="NCBI Taxonomy" id="4529"/>
    <lineage>
        <taxon>Eukaryota</taxon>
        <taxon>Viridiplantae</taxon>
        <taxon>Streptophyta</taxon>
        <taxon>Embryophyta</taxon>
        <taxon>Tracheophyta</taxon>
        <taxon>Spermatophyta</taxon>
        <taxon>Magnoliopsida</taxon>
        <taxon>Liliopsida</taxon>
        <taxon>Poales</taxon>
        <taxon>Poaceae</taxon>
        <taxon>BOP clade</taxon>
        <taxon>Oryzoideae</taxon>
        <taxon>Oryzeae</taxon>
        <taxon>Oryzinae</taxon>
        <taxon>Oryza</taxon>
    </lineage>
</organism>
<sequence length="62" mass="7033">MYEHTGESPTVSDRSRGSITTKELKTGHDVYILWSMEAMLQDIISKVDSDGNDNIDFHEFLA</sequence>
<evidence type="ECO:0000256" key="1">
    <source>
        <dbReference type="ARBA" id="ARBA00022837"/>
    </source>
</evidence>
<dbReference type="EnsemblPlants" id="ORUFI09G04840.1">
    <property type="protein sequence ID" value="ORUFI09G04840.1"/>
    <property type="gene ID" value="ORUFI09G04840"/>
</dbReference>
<evidence type="ECO:0000256" key="2">
    <source>
        <dbReference type="SAM" id="MobiDB-lite"/>
    </source>
</evidence>
<evidence type="ECO:0000259" key="3">
    <source>
        <dbReference type="PROSITE" id="PS50222"/>
    </source>
</evidence>
<dbReference type="Gramene" id="ORUFI09G04840.1">
    <property type="protein sequence ID" value="ORUFI09G04840.1"/>
    <property type="gene ID" value="ORUFI09G04840"/>
</dbReference>
<name>A0A0E0QPB5_ORYRU</name>
<dbReference type="HOGENOM" id="CLU_2908154_0_0_1"/>
<reference evidence="5" key="1">
    <citation type="submission" date="2013-06" db="EMBL/GenBank/DDBJ databases">
        <authorList>
            <person name="Zhao Q."/>
        </authorList>
    </citation>
    <scope>NUCLEOTIDE SEQUENCE</scope>
    <source>
        <strain evidence="5">cv. W1943</strain>
    </source>
</reference>
<dbReference type="PROSITE" id="PS50222">
    <property type="entry name" value="EF_HAND_2"/>
    <property type="match status" value="1"/>
</dbReference>
<dbReference type="InterPro" id="IPR018247">
    <property type="entry name" value="EF_Hand_1_Ca_BS"/>
</dbReference>
<evidence type="ECO:0000313" key="4">
    <source>
        <dbReference type="EnsemblPlants" id="ORUFI09G04840.1"/>
    </source>
</evidence>
<dbReference type="Proteomes" id="UP000008022">
    <property type="component" value="Unassembled WGS sequence"/>
</dbReference>
<evidence type="ECO:0000313" key="5">
    <source>
        <dbReference type="Proteomes" id="UP000008022"/>
    </source>
</evidence>
<dbReference type="AlphaFoldDB" id="A0A0E0QPB5"/>
<feature type="region of interest" description="Disordered" evidence="2">
    <location>
        <begin position="1"/>
        <end position="20"/>
    </location>
</feature>
<dbReference type="GO" id="GO:0005509">
    <property type="term" value="F:calcium ion binding"/>
    <property type="evidence" value="ECO:0007669"/>
    <property type="project" value="InterPro"/>
</dbReference>
<reference evidence="4" key="2">
    <citation type="submission" date="2015-06" db="UniProtKB">
        <authorList>
            <consortium name="EnsemblPlants"/>
        </authorList>
    </citation>
    <scope>IDENTIFICATION</scope>
</reference>
<dbReference type="Gene3D" id="1.10.238.10">
    <property type="entry name" value="EF-hand"/>
    <property type="match status" value="1"/>
</dbReference>
<feature type="compositionally biased region" description="Polar residues" evidence="2">
    <location>
        <begin position="7"/>
        <end position="20"/>
    </location>
</feature>
<dbReference type="InterPro" id="IPR002048">
    <property type="entry name" value="EF_hand_dom"/>
</dbReference>
<keyword evidence="1" id="KW-0106">Calcium</keyword>
<dbReference type="SUPFAM" id="SSF47473">
    <property type="entry name" value="EF-hand"/>
    <property type="match status" value="1"/>
</dbReference>
<accession>A0A0E0QPB5</accession>
<keyword evidence="5" id="KW-1185">Reference proteome</keyword>
<dbReference type="InterPro" id="IPR011992">
    <property type="entry name" value="EF-hand-dom_pair"/>
</dbReference>
<protein>
    <recommendedName>
        <fullName evidence="3">EF-hand domain-containing protein</fullName>
    </recommendedName>
</protein>
<feature type="domain" description="EF-hand" evidence="3">
    <location>
        <begin position="35"/>
        <end position="62"/>
    </location>
</feature>
<dbReference type="PROSITE" id="PS00018">
    <property type="entry name" value="EF_HAND_1"/>
    <property type="match status" value="1"/>
</dbReference>